<dbReference type="EMBL" id="KN834564">
    <property type="protein sequence ID" value="KIK10570.1"/>
    <property type="molecule type" value="Genomic_DNA"/>
</dbReference>
<evidence type="ECO:0000313" key="3">
    <source>
        <dbReference type="Proteomes" id="UP000054018"/>
    </source>
</evidence>
<dbReference type="HOGENOM" id="CLU_2109971_0_0_1"/>
<proteinExistence type="predicted"/>
<dbReference type="AlphaFoldDB" id="A0A0C9XE66"/>
<feature type="compositionally biased region" description="Basic and acidic residues" evidence="1">
    <location>
        <begin position="80"/>
        <end position="115"/>
    </location>
</feature>
<organism evidence="2 3">
    <name type="scientific">Pisolithus microcarpus 441</name>
    <dbReference type="NCBI Taxonomy" id="765257"/>
    <lineage>
        <taxon>Eukaryota</taxon>
        <taxon>Fungi</taxon>
        <taxon>Dikarya</taxon>
        <taxon>Basidiomycota</taxon>
        <taxon>Agaricomycotina</taxon>
        <taxon>Agaricomycetes</taxon>
        <taxon>Agaricomycetidae</taxon>
        <taxon>Boletales</taxon>
        <taxon>Sclerodermatineae</taxon>
        <taxon>Pisolithaceae</taxon>
        <taxon>Pisolithus</taxon>
    </lineage>
</organism>
<keyword evidence="3" id="KW-1185">Reference proteome</keyword>
<reference evidence="2 3" key="1">
    <citation type="submission" date="2014-04" db="EMBL/GenBank/DDBJ databases">
        <authorList>
            <consortium name="DOE Joint Genome Institute"/>
            <person name="Kuo A."/>
            <person name="Kohler A."/>
            <person name="Costa M.D."/>
            <person name="Nagy L.G."/>
            <person name="Floudas D."/>
            <person name="Copeland A."/>
            <person name="Barry K.W."/>
            <person name="Cichocki N."/>
            <person name="Veneault-Fourrey C."/>
            <person name="LaButti K."/>
            <person name="Lindquist E.A."/>
            <person name="Lipzen A."/>
            <person name="Lundell T."/>
            <person name="Morin E."/>
            <person name="Murat C."/>
            <person name="Sun H."/>
            <person name="Tunlid A."/>
            <person name="Henrissat B."/>
            <person name="Grigoriev I.V."/>
            <person name="Hibbett D.S."/>
            <person name="Martin F."/>
            <person name="Nordberg H.P."/>
            <person name="Cantor M.N."/>
            <person name="Hua S.X."/>
        </authorList>
    </citation>
    <scope>NUCLEOTIDE SEQUENCE [LARGE SCALE GENOMIC DNA]</scope>
    <source>
        <strain evidence="2 3">441</strain>
    </source>
</reference>
<evidence type="ECO:0000256" key="1">
    <source>
        <dbReference type="SAM" id="MobiDB-lite"/>
    </source>
</evidence>
<gene>
    <name evidence="2" type="ORF">PISMIDRAFT_602152</name>
</gene>
<name>A0A0C9XE66_9AGAM</name>
<protein>
    <submittedName>
        <fullName evidence="2">Unplaced genomic scaffold scaffold_880, whole genome shotgun sequence</fullName>
    </submittedName>
</protein>
<accession>A0A0C9XE66</accession>
<feature type="region of interest" description="Disordered" evidence="1">
    <location>
        <begin position="78"/>
        <end position="115"/>
    </location>
</feature>
<reference evidence="3" key="2">
    <citation type="submission" date="2015-01" db="EMBL/GenBank/DDBJ databases">
        <title>Evolutionary Origins and Diversification of the Mycorrhizal Mutualists.</title>
        <authorList>
            <consortium name="DOE Joint Genome Institute"/>
            <consortium name="Mycorrhizal Genomics Consortium"/>
            <person name="Kohler A."/>
            <person name="Kuo A."/>
            <person name="Nagy L.G."/>
            <person name="Floudas D."/>
            <person name="Copeland A."/>
            <person name="Barry K.W."/>
            <person name="Cichocki N."/>
            <person name="Veneault-Fourrey C."/>
            <person name="LaButti K."/>
            <person name="Lindquist E.A."/>
            <person name="Lipzen A."/>
            <person name="Lundell T."/>
            <person name="Morin E."/>
            <person name="Murat C."/>
            <person name="Riley R."/>
            <person name="Ohm R."/>
            <person name="Sun H."/>
            <person name="Tunlid A."/>
            <person name="Henrissat B."/>
            <person name="Grigoriev I.V."/>
            <person name="Hibbett D.S."/>
            <person name="Martin F."/>
        </authorList>
    </citation>
    <scope>NUCLEOTIDE SEQUENCE [LARGE SCALE GENOMIC DNA]</scope>
    <source>
        <strain evidence="3">441</strain>
    </source>
</reference>
<evidence type="ECO:0000313" key="2">
    <source>
        <dbReference type="EMBL" id="KIK10570.1"/>
    </source>
</evidence>
<sequence length="115" mass="12905">MFLCAATPKMPLRTCTYARDVLSSMTFFRGLSEVVRVVFSGTPDHKLPCIKNTSISLRVRQQLKSPYSLLLLYSTPHAATSKEEKKGSKENTGKCNEVPDLRKDRGVREGKNRGE</sequence>
<dbReference type="Proteomes" id="UP000054018">
    <property type="component" value="Unassembled WGS sequence"/>
</dbReference>